<reference evidence="2" key="1">
    <citation type="journal article" date="2017" name="Genome Biol.">
        <title>Comparative genomics reveals high biological diversity and specific adaptations in the industrially and medically important fungal genus Aspergillus.</title>
        <authorList>
            <person name="de Vries R.P."/>
            <person name="Riley R."/>
            <person name="Wiebenga A."/>
            <person name="Aguilar-Osorio G."/>
            <person name="Amillis S."/>
            <person name="Uchima C.A."/>
            <person name="Anderluh G."/>
            <person name="Asadollahi M."/>
            <person name="Askin M."/>
            <person name="Barry K."/>
            <person name="Battaglia E."/>
            <person name="Bayram O."/>
            <person name="Benocci T."/>
            <person name="Braus-Stromeyer S.A."/>
            <person name="Caldana C."/>
            <person name="Canovas D."/>
            <person name="Cerqueira G.C."/>
            <person name="Chen F."/>
            <person name="Chen W."/>
            <person name="Choi C."/>
            <person name="Clum A."/>
            <person name="Dos Santos R.A."/>
            <person name="Damasio A.R."/>
            <person name="Diallinas G."/>
            <person name="Emri T."/>
            <person name="Fekete E."/>
            <person name="Flipphi M."/>
            <person name="Freyberg S."/>
            <person name="Gallo A."/>
            <person name="Gournas C."/>
            <person name="Habgood R."/>
            <person name="Hainaut M."/>
            <person name="Harispe M.L."/>
            <person name="Henrissat B."/>
            <person name="Hilden K.S."/>
            <person name="Hope R."/>
            <person name="Hossain A."/>
            <person name="Karabika E."/>
            <person name="Karaffa L."/>
            <person name="Karanyi Z."/>
            <person name="Krasevec N."/>
            <person name="Kuo A."/>
            <person name="Kusch H."/>
            <person name="LaButti K."/>
            <person name="Lagendijk E.L."/>
            <person name="Lapidus A."/>
            <person name="Levasseur A."/>
            <person name="Lindquist E."/>
            <person name="Lipzen A."/>
            <person name="Logrieco A.F."/>
            <person name="MacCabe A."/>
            <person name="Maekelae M.R."/>
            <person name="Malavazi I."/>
            <person name="Melin P."/>
            <person name="Meyer V."/>
            <person name="Mielnichuk N."/>
            <person name="Miskei M."/>
            <person name="Molnar A.P."/>
            <person name="Mule G."/>
            <person name="Ngan C.Y."/>
            <person name="Orejas M."/>
            <person name="Orosz E."/>
            <person name="Ouedraogo J.P."/>
            <person name="Overkamp K.M."/>
            <person name="Park H.-S."/>
            <person name="Perrone G."/>
            <person name="Piumi F."/>
            <person name="Punt P.J."/>
            <person name="Ram A.F."/>
            <person name="Ramon A."/>
            <person name="Rauscher S."/>
            <person name="Record E."/>
            <person name="Riano-Pachon D.M."/>
            <person name="Robert V."/>
            <person name="Roehrig J."/>
            <person name="Ruller R."/>
            <person name="Salamov A."/>
            <person name="Salih N.S."/>
            <person name="Samson R.A."/>
            <person name="Sandor E."/>
            <person name="Sanguinetti M."/>
            <person name="Schuetze T."/>
            <person name="Sepcic K."/>
            <person name="Shelest E."/>
            <person name="Sherlock G."/>
            <person name="Sophianopoulou V."/>
            <person name="Squina F.M."/>
            <person name="Sun H."/>
            <person name="Susca A."/>
            <person name="Todd R.B."/>
            <person name="Tsang A."/>
            <person name="Unkles S.E."/>
            <person name="van de Wiele N."/>
            <person name="van Rossen-Uffink D."/>
            <person name="Oliveira J.V."/>
            <person name="Vesth T.C."/>
            <person name="Visser J."/>
            <person name="Yu J.-H."/>
            <person name="Zhou M."/>
            <person name="Andersen M.R."/>
            <person name="Archer D.B."/>
            <person name="Baker S.E."/>
            <person name="Benoit I."/>
            <person name="Brakhage A.A."/>
            <person name="Braus G.H."/>
            <person name="Fischer R."/>
            <person name="Frisvad J.C."/>
            <person name="Goldman G.H."/>
            <person name="Houbraken J."/>
            <person name="Oakley B."/>
            <person name="Pocsi I."/>
            <person name="Scazzocchio C."/>
            <person name="Seiboth B."/>
            <person name="vanKuyk P.A."/>
            <person name="Wortman J."/>
            <person name="Dyer P.S."/>
            <person name="Grigoriev I.V."/>
        </authorList>
    </citation>
    <scope>NUCLEOTIDE SEQUENCE [LARGE SCALE GENOMIC DNA]</scope>
    <source>
        <strain evidence="2">DTO 134E9</strain>
    </source>
</reference>
<dbReference type="OrthoDB" id="4381838at2759"/>
<proteinExistence type="predicted"/>
<evidence type="ECO:0000313" key="1">
    <source>
        <dbReference type="EMBL" id="OJJ32442.1"/>
    </source>
</evidence>
<gene>
    <name evidence="1" type="ORF">ASPWEDRAFT_44562</name>
</gene>
<accession>A0A1L9RC03</accession>
<dbReference type="AlphaFoldDB" id="A0A1L9RC03"/>
<organism evidence="1 2">
    <name type="scientific">Aspergillus wentii DTO 134E9</name>
    <dbReference type="NCBI Taxonomy" id="1073089"/>
    <lineage>
        <taxon>Eukaryota</taxon>
        <taxon>Fungi</taxon>
        <taxon>Dikarya</taxon>
        <taxon>Ascomycota</taxon>
        <taxon>Pezizomycotina</taxon>
        <taxon>Eurotiomycetes</taxon>
        <taxon>Eurotiomycetidae</taxon>
        <taxon>Eurotiales</taxon>
        <taxon>Aspergillaceae</taxon>
        <taxon>Aspergillus</taxon>
        <taxon>Aspergillus subgen. Cremei</taxon>
    </lineage>
</organism>
<dbReference type="VEuPathDB" id="FungiDB:ASPWEDRAFT_44562"/>
<dbReference type="Proteomes" id="UP000184383">
    <property type="component" value="Unassembled WGS sequence"/>
</dbReference>
<evidence type="ECO:0000313" key="2">
    <source>
        <dbReference type="Proteomes" id="UP000184383"/>
    </source>
</evidence>
<dbReference type="RefSeq" id="XP_040686119.1">
    <property type="nucleotide sequence ID" value="XM_040836293.1"/>
</dbReference>
<protein>
    <recommendedName>
        <fullName evidence="3">F-box domain-containing protein</fullName>
    </recommendedName>
</protein>
<dbReference type="GeneID" id="63752141"/>
<evidence type="ECO:0008006" key="3">
    <source>
        <dbReference type="Google" id="ProtNLM"/>
    </source>
</evidence>
<dbReference type="EMBL" id="KV878215">
    <property type="protein sequence ID" value="OJJ32442.1"/>
    <property type="molecule type" value="Genomic_DNA"/>
</dbReference>
<name>A0A1L9RC03_ASPWE</name>
<sequence length="170" mass="19917">MAQRNLKGILGILRQKHDEWKYGTDRSEATEYLMEAADIGSFQPIQSLINRARRRTSKRSKSRGRLDCKSRFYYILTEILHMILDNLPIADVVAVQRALTSYFGDSYWRSRTSIGIYHEVRNVINETLDWEFLCLELENLSKTWDGEEGLVCRRYLLKRLDEIQAAPTLL</sequence>
<keyword evidence="2" id="KW-1185">Reference proteome</keyword>